<sequence length="106" mass="12057">MGNCMMKRSRSRQQVEEEEIEEIREAGEKENEGKKGSIKVKIMLTKEELDLFLQKLKNNNSTGNGGKSLAELLGEMEKARSIKVQSSWRPSLESITEHDDDVMIDS</sequence>
<evidence type="ECO:0000313" key="2">
    <source>
        <dbReference type="EMBL" id="GMJ00277.1"/>
    </source>
</evidence>
<dbReference type="PANTHER" id="PTHR35704:SF1">
    <property type="entry name" value="OS02G0254600 PROTEIN"/>
    <property type="match status" value="1"/>
</dbReference>
<feature type="compositionally biased region" description="Basic and acidic residues" evidence="1">
    <location>
        <begin position="23"/>
        <end position="35"/>
    </location>
</feature>
<dbReference type="Proteomes" id="UP001165190">
    <property type="component" value="Unassembled WGS sequence"/>
</dbReference>
<evidence type="ECO:0000256" key="1">
    <source>
        <dbReference type="SAM" id="MobiDB-lite"/>
    </source>
</evidence>
<gene>
    <name evidence="2" type="ORF">HRI_003696900</name>
</gene>
<organism evidence="2 3">
    <name type="scientific">Hibiscus trionum</name>
    <name type="common">Flower of an hour</name>
    <dbReference type="NCBI Taxonomy" id="183268"/>
    <lineage>
        <taxon>Eukaryota</taxon>
        <taxon>Viridiplantae</taxon>
        <taxon>Streptophyta</taxon>
        <taxon>Embryophyta</taxon>
        <taxon>Tracheophyta</taxon>
        <taxon>Spermatophyta</taxon>
        <taxon>Magnoliopsida</taxon>
        <taxon>eudicotyledons</taxon>
        <taxon>Gunneridae</taxon>
        <taxon>Pentapetalae</taxon>
        <taxon>rosids</taxon>
        <taxon>malvids</taxon>
        <taxon>Malvales</taxon>
        <taxon>Malvaceae</taxon>
        <taxon>Malvoideae</taxon>
        <taxon>Hibiscus</taxon>
    </lineage>
</organism>
<protein>
    <submittedName>
        <fullName evidence="2">Uncharacterized protein</fullName>
    </submittedName>
</protein>
<evidence type="ECO:0000313" key="3">
    <source>
        <dbReference type="Proteomes" id="UP001165190"/>
    </source>
</evidence>
<reference evidence="2" key="1">
    <citation type="submission" date="2023-05" db="EMBL/GenBank/DDBJ databases">
        <title>Genome and transcriptome analyses reveal genes involved in the formation of fine ridges on petal epidermal cells in Hibiscus trionum.</title>
        <authorList>
            <person name="Koshimizu S."/>
            <person name="Masuda S."/>
            <person name="Ishii T."/>
            <person name="Shirasu K."/>
            <person name="Hoshino A."/>
            <person name="Arita M."/>
        </authorList>
    </citation>
    <scope>NUCLEOTIDE SEQUENCE</scope>
    <source>
        <strain evidence="2">Hamamatsu line</strain>
    </source>
</reference>
<dbReference type="EMBL" id="BSYR01000035">
    <property type="protein sequence ID" value="GMJ00277.1"/>
    <property type="molecule type" value="Genomic_DNA"/>
</dbReference>
<feature type="region of interest" description="Disordered" evidence="1">
    <location>
        <begin position="1"/>
        <end position="35"/>
    </location>
</feature>
<accession>A0A9W7IQK5</accession>
<comment type="caution">
    <text evidence="2">The sequence shown here is derived from an EMBL/GenBank/DDBJ whole genome shotgun (WGS) entry which is preliminary data.</text>
</comment>
<proteinExistence type="predicted"/>
<dbReference type="AlphaFoldDB" id="A0A9W7IQK5"/>
<keyword evidence="3" id="KW-1185">Reference proteome</keyword>
<dbReference type="PANTHER" id="PTHR35704">
    <property type="entry name" value="OS02G0254600 PROTEIN"/>
    <property type="match status" value="1"/>
</dbReference>
<dbReference type="OrthoDB" id="690994at2759"/>
<name>A0A9W7IQK5_HIBTR</name>
<feature type="region of interest" description="Disordered" evidence="1">
    <location>
        <begin position="83"/>
        <end position="106"/>
    </location>
</feature>